<dbReference type="RefSeq" id="WP_094036127.1">
    <property type="nucleotide sequence ID" value="NZ_CP022540.1"/>
</dbReference>
<evidence type="ECO:0000313" key="4">
    <source>
        <dbReference type="Proteomes" id="UP000203589"/>
    </source>
</evidence>
<accession>A0A222E8G8</accession>
<dbReference type="OrthoDB" id="267336at2"/>
<dbReference type="EMBL" id="CP022540">
    <property type="protein sequence ID" value="ASP22328.1"/>
    <property type="molecule type" value="Genomic_DNA"/>
</dbReference>
<keyword evidence="1" id="KW-0732">Signal</keyword>
<dbReference type="InterPro" id="IPR009003">
    <property type="entry name" value="Peptidase_S1_PA"/>
</dbReference>
<dbReference type="GO" id="GO:0004252">
    <property type="term" value="F:serine-type endopeptidase activity"/>
    <property type="evidence" value="ECO:0007669"/>
    <property type="project" value="InterPro"/>
</dbReference>
<dbReference type="SMART" id="SM00020">
    <property type="entry name" value="Tryp_SPc"/>
    <property type="match status" value="1"/>
</dbReference>
<dbReference type="SUPFAM" id="SSF50494">
    <property type="entry name" value="Trypsin-like serine proteases"/>
    <property type="match status" value="1"/>
</dbReference>
<reference evidence="3 4" key="1">
    <citation type="submission" date="2017-07" db="EMBL/GenBank/DDBJ databases">
        <title>Genome Sequence of Antarctobacter heliothermus Strain SMS3 Isolated from a culture of the Diatom Skeletonema marinoi.</title>
        <authorList>
            <person name="Topel M."/>
            <person name="Pinder M.I.M."/>
            <person name="Johansson O.N."/>
            <person name="Kourtchenko O."/>
            <person name="Godhe A."/>
            <person name="Clarke A.K."/>
        </authorList>
    </citation>
    <scope>NUCLEOTIDE SEQUENCE [LARGE SCALE GENOMIC DNA]</scope>
    <source>
        <strain evidence="3 4">SMS3</strain>
    </source>
</reference>
<feature type="domain" description="Peptidase S1" evidence="2">
    <location>
        <begin position="15"/>
        <end position="225"/>
    </location>
</feature>
<dbReference type="Gene3D" id="2.40.10.10">
    <property type="entry name" value="Trypsin-like serine proteases"/>
    <property type="match status" value="2"/>
</dbReference>
<name>A0A222E8G8_9RHOB</name>
<protein>
    <submittedName>
        <fullName evidence="3">Trypsin</fullName>
    </submittedName>
</protein>
<dbReference type="AlphaFoldDB" id="A0A222E8G8"/>
<dbReference type="Proteomes" id="UP000203589">
    <property type="component" value="Chromosome"/>
</dbReference>
<dbReference type="PANTHER" id="PTHR15462:SF8">
    <property type="entry name" value="SERINE PROTEASE"/>
    <property type="match status" value="1"/>
</dbReference>
<dbReference type="InterPro" id="IPR050966">
    <property type="entry name" value="Glutamyl_endopeptidase"/>
</dbReference>
<dbReference type="GO" id="GO:0006508">
    <property type="term" value="P:proteolysis"/>
    <property type="evidence" value="ECO:0007669"/>
    <property type="project" value="InterPro"/>
</dbReference>
<organism evidence="3 4">
    <name type="scientific">Antarctobacter heliothermus</name>
    <dbReference type="NCBI Taxonomy" id="74033"/>
    <lineage>
        <taxon>Bacteria</taxon>
        <taxon>Pseudomonadati</taxon>
        <taxon>Pseudomonadota</taxon>
        <taxon>Alphaproteobacteria</taxon>
        <taxon>Rhodobacterales</taxon>
        <taxon>Roseobacteraceae</taxon>
        <taxon>Antarctobacter</taxon>
    </lineage>
</organism>
<dbReference type="InterPro" id="IPR043504">
    <property type="entry name" value="Peptidase_S1_PA_chymotrypsin"/>
</dbReference>
<evidence type="ECO:0000313" key="3">
    <source>
        <dbReference type="EMBL" id="ASP22328.1"/>
    </source>
</evidence>
<keyword evidence="4" id="KW-1185">Reference proteome</keyword>
<evidence type="ECO:0000256" key="1">
    <source>
        <dbReference type="ARBA" id="ARBA00022729"/>
    </source>
</evidence>
<proteinExistence type="predicted"/>
<evidence type="ECO:0000259" key="2">
    <source>
        <dbReference type="PROSITE" id="PS50240"/>
    </source>
</evidence>
<dbReference type="Pfam" id="PF13365">
    <property type="entry name" value="Trypsin_2"/>
    <property type="match status" value="1"/>
</dbReference>
<dbReference type="PROSITE" id="PS50240">
    <property type="entry name" value="TRYPSIN_DOM"/>
    <property type="match status" value="1"/>
</dbReference>
<sequence length="228" mass="24529">MLKTIPTLGHRIALTLGGLWLALCQPDPARAEDEPAIGRLNTAGYRTSEMCTATLIAPDRALTAAHCVTRPEDGYLKRLTDMVFVAGWNGSSHSGASRIKAVHVHPKAFSGGQFDLRHDIAVVDLNEPLAPAPLPIGSIALPGPLTLMGYRRSRPHRLTVTPLCYGTETSSIWRIACRVEPGQSGGPVLIGNGAARRIVGVIVAVTRDEEALVVPVDDWLRRQIAPTR</sequence>
<dbReference type="KEGG" id="aht:ANTHELSMS3_03706"/>
<dbReference type="InterPro" id="IPR001254">
    <property type="entry name" value="Trypsin_dom"/>
</dbReference>
<dbReference type="InterPro" id="IPR018114">
    <property type="entry name" value="TRYPSIN_HIS"/>
</dbReference>
<gene>
    <name evidence="3" type="ORF">ANTHELSMS3_03706</name>
</gene>
<dbReference type="PANTHER" id="PTHR15462">
    <property type="entry name" value="SERINE PROTEASE"/>
    <property type="match status" value="1"/>
</dbReference>
<dbReference type="PROSITE" id="PS00134">
    <property type="entry name" value="TRYPSIN_HIS"/>
    <property type="match status" value="1"/>
</dbReference>